<feature type="region of interest" description="Disordered" evidence="1">
    <location>
        <begin position="235"/>
        <end position="259"/>
    </location>
</feature>
<feature type="region of interest" description="Disordered" evidence="1">
    <location>
        <begin position="368"/>
        <end position="403"/>
    </location>
</feature>
<proteinExistence type="predicted"/>
<feature type="region of interest" description="Disordered" evidence="1">
    <location>
        <begin position="1"/>
        <end position="126"/>
    </location>
</feature>
<reference evidence="4 5" key="1">
    <citation type="submission" date="2024-10" db="EMBL/GenBank/DDBJ databases">
        <title>Updated reference genomes for cyclostephanoid diatoms.</title>
        <authorList>
            <person name="Roberts W.R."/>
            <person name="Alverson A.J."/>
        </authorList>
    </citation>
    <scope>NUCLEOTIDE SEQUENCE [LARGE SCALE GENOMIC DNA]</scope>
    <source>
        <strain evidence="4 5">AJA232-27</strain>
    </source>
</reference>
<dbReference type="EMBL" id="JALLBG020000055">
    <property type="protein sequence ID" value="KAL3769476.1"/>
    <property type="molecule type" value="Genomic_DNA"/>
</dbReference>
<feature type="compositionally biased region" description="Acidic residues" evidence="1">
    <location>
        <begin position="91"/>
        <end position="120"/>
    </location>
</feature>
<dbReference type="Pfam" id="PF00675">
    <property type="entry name" value="Peptidase_M16"/>
    <property type="match status" value="1"/>
</dbReference>
<keyword evidence="2" id="KW-0812">Transmembrane</keyword>
<protein>
    <recommendedName>
        <fullName evidence="3">Peptidase M16C associated domain-containing protein</fullName>
    </recommendedName>
</protein>
<sequence length="1286" mass="141317">MSTSAAYSGLESSPPSSKTRRSSALRSASSSSSASGRRSAAGAAADSSNDDDEGWHHINTGAAHDAPPMKSKTNKMRNANSASSFQIGHDDDNDDDEESDDNDNNDEYDDDDDDDEDDDYTPTLNQHLSGRTTLLRPRSTCRCSLLLQTFLAVGAIFAVIAIIRNGPTMKNNLRRHPNNNPNKSGEMITVVAHAAYEPMHSSRLEEYDAKLTLYRHLATGAEFLAYIPDSKEGTLAGGKSGKSKGKAGGGSDEGGGYDPKPDKVFGVAFRTKPESNTGVPHILEHSVLCGSKKYPSRDPFAHLLKGSLQTFLNAMTYPDRTVYPVASRNKADFRNLMDVYLDAVFHPRAVTKEGWWVLRQEGWRYDVVDDGSSEGDNDDEEGGGGGERRSLAQDDRSIANNNKSQQRVEFEYKGVVYSEMKGAYSDPEDLLGRITQSLLFPDNPYFYDSGGDPAVIPTLTREEFVAFYKKYYHPTNARIFVAGDESDVYHALSTVDKYISPMGYNPDSRKDSVINYQPRKFEEPVRERKPFAAAATDSGGEDADEEREGHMLCVTWLLNTEPFSQMMELAWIVLDSLLLGKPSSPLRKALEDSGFGEETIGGGLDDSLLQATFAIGMKGIKRQDDLVALEELIMNTLTKITSDGFNDDEIASTMNTIEFMLREGGGGLRGMEIFLGSLTKWNYDLSPKDALVYEERLKLMKEAIENEGSGIFQRMIQDSLLGNNHRVVLELFPSTTLESEQKQAAKNQISRAQSSMSDEEYKQVLDDGMRLKQLQDTDETPEVLATNPALSISDIDPIPIEYPIHVHENAFESGIRVISHEVASSGIAYVDLGLDISMVPFEDTIFLPSLITLLNEAGTSDQSDAEFRNYIGKVTGGVYASLEMMSVKPTGWDDDSKILPGVNMLTILFIRGKCTIDKISDLFDVFEKVLTEINFKDSKSILQNSLKSSLSAKKSDIASRGHSFANRRIRGRYSVRSFIDEKMYGVSSVDSYELILKSIESDWGKFVGRLTKVMKAILNGNRSGMLLNLTGDRTVLDAVMEKAENFLLNGIPPPDAGKSPPPTPDFRSVDHPWIADAREKQKISNPIRDEGIAVSTQVAYTAEGGRIYDVGDTVSGSVSVVSHYLTTGYMWDVIRAKNGAYGAYSQFSSTDGVLTLYTYRDPNPPDSTLAAFAAASNEIIQDAATSILTRDDNAAITTAIIGTIGGLDGSALSAQGAGWEALLRYLEGDSALSRQRWRKEVLETSVDDFVNFGGRMQLWLSPSIAVVASKSALEEMKGDLFVINPQ</sequence>
<feature type="compositionally biased region" description="Low complexity" evidence="1">
    <location>
        <begin position="24"/>
        <end position="47"/>
    </location>
</feature>
<dbReference type="InterPro" id="IPR011765">
    <property type="entry name" value="Pept_M16_N"/>
</dbReference>
<dbReference type="Proteomes" id="UP001530293">
    <property type="component" value="Unassembled WGS sequence"/>
</dbReference>
<keyword evidence="2" id="KW-0472">Membrane</keyword>
<evidence type="ECO:0000256" key="1">
    <source>
        <dbReference type="SAM" id="MobiDB-lite"/>
    </source>
</evidence>
<keyword evidence="2" id="KW-1133">Transmembrane helix</keyword>
<feature type="domain" description="Peptidase M16C associated" evidence="3">
    <location>
        <begin position="731"/>
        <end position="995"/>
    </location>
</feature>
<keyword evidence="5" id="KW-1185">Reference proteome</keyword>
<evidence type="ECO:0000259" key="3">
    <source>
        <dbReference type="SMART" id="SM01264"/>
    </source>
</evidence>
<evidence type="ECO:0000313" key="4">
    <source>
        <dbReference type="EMBL" id="KAL3769476.1"/>
    </source>
</evidence>
<feature type="compositionally biased region" description="Acidic residues" evidence="1">
    <location>
        <begin position="368"/>
        <end position="382"/>
    </location>
</feature>
<feature type="compositionally biased region" description="Basic and acidic residues" evidence="1">
    <location>
        <begin position="386"/>
        <end position="397"/>
    </location>
</feature>
<evidence type="ECO:0000313" key="5">
    <source>
        <dbReference type="Proteomes" id="UP001530293"/>
    </source>
</evidence>
<dbReference type="PANTHER" id="PTHR43016">
    <property type="entry name" value="PRESEQUENCE PROTEASE"/>
    <property type="match status" value="1"/>
</dbReference>
<accession>A0ABD3N5G2</accession>
<dbReference type="Pfam" id="PF22516">
    <property type="entry name" value="PreP_C"/>
    <property type="match status" value="1"/>
</dbReference>
<feature type="transmembrane region" description="Helical" evidence="2">
    <location>
        <begin position="145"/>
        <end position="163"/>
    </location>
</feature>
<dbReference type="Pfam" id="PF08367">
    <property type="entry name" value="M16C_assoc"/>
    <property type="match status" value="1"/>
</dbReference>
<dbReference type="Gene3D" id="3.30.830.10">
    <property type="entry name" value="Metalloenzyme, LuxS/M16 peptidase-like"/>
    <property type="match status" value="4"/>
</dbReference>
<feature type="compositionally biased region" description="Gly residues" evidence="1">
    <location>
        <begin position="235"/>
        <end position="257"/>
    </location>
</feature>
<dbReference type="InterPro" id="IPR013578">
    <property type="entry name" value="Peptidase_M16C_assoc"/>
</dbReference>
<evidence type="ECO:0000256" key="2">
    <source>
        <dbReference type="SAM" id="Phobius"/>
    </source>
</evidence>
<organism evidence="4 5">
    <name type="scientific">Discostella pseudostelligera</name>
    <dbReference type="NCBI Taxonomy" id="259834"/>
    <lineage>
        <taxon>Eukaryota</taxon>
        <taxon>Sar</taxon>
        <taxon>Stramenopiles</taxon>
        <taxon>Ochrophyta</taxon>
        <taxon>Bacillariophyta</taxon>
        <taxon>Coscinodiscophyceae</taxon>
        <taxon>Thalassiosirophycidae</taxon>
        <taxon>Stephanodiscales</taxon>
        <taxon>Stephanodiscaceae</taxon>
        <taxon>Discostella</taxon>
    </lineage>
</organism>
<dbReference type="Pfam" id="PF05193">
    <property type="entry name" value="Peptidase_M16_C"/>
    <property type="match status" value="1"/>
</dbReference>
<feature type="compositionally biased region" description="Polar residues" evidence="1">
    <location>
        <begin position="76"/>
        <end position="86"/>
    </location>
</feature>
<dbReference type="InterPro" id="IPR011249">
    <property type="entry name" value="Metalloenz_LuxS/M16"/>
</dbReference>
<name>A0ABD3N5G2_9STRA</name>
<dbReference type="SUPFAM" id="SSF63411">
    <property type="entry name" value="LuxS/MPP-like metallohydrolase"/>
    <property type="match status" value="4"/>
</dbReference>
<dbReference type="InterPro" id="IPR055130">
    <property type="entry name" value="PreP_C"/>
</dbReference>
<gene>
    <name evidence="4" type="ORF">ACHAWU_008885</name>
</gene>
<comment type="caution">
    <text evidence="4">The sequence shown here is derived from an EMBL/GenBank/DDBJ whole genome shotgun (WGS) entry which is preliminary data.</text>
</comment>
<dbReference type="PANTHER" id="PTHR43016:SF13">
    <property type="entry name" value="PRESEQUENCE PROTEASE, MITOCHONDRIAL"/>
    <property type="match status" value="1"/>
</dbReference>
<dbReference type="SMART" id="SM01264">
    <property type="entry name" value="M16C_associated"/>
    <property type="match status" value="1"/>
</dbReference>
<dbReference type="InterPro" id="IPR007863">
    <property type="entry name" value="Peptidase_M16_C"/>
</dbReference>
<feature type="region of interest" description="Disordered" evidence="1">
    <location>
        <begin position="524"/>
        <end position="546"/>
    </location>
</feature>